<dbReference type="SUPFAM" id="SSF53955">
    <property type="entry name" value="Lysozyme-like"/>
    <property type="match status" value="1"/>
</dbReference>
<dbReference type="InterPro" id="IPR008258">
    <property type="entry name" value="Transglycosylase_SLT_dom_1"/>
</dbReference>
<evidence type="ECO:0000259" key="2">
    <source>
        <dbReference type="Pfam" id="PF01464"/>
    </source>
</evidence>
<proteinExistence type="inferred from homology"/>
<organism evidence="3 4">
    <name type="scientific">Niveispirillum lacus</name>
    <dbReference type="NCBI Taxonomy" id="1981099"/>
    <lineage>
        <taxon>Bacteria</taxon>
        <taxon>Pseudomonadati</taxon>
        <taxon>Pseudomonadota</taxon>
        <taxon>Alphaproteobacteria</taxon>
        <taxon>Rhodospirillales</taxon>
        <taxon>Azospirillaceae</taxon>
        <taxon>Niveispirillum</taxon>
    </lineage>
</organism>
<gene>
    <name evidence="3" type="ORF">CHU95_00530</name>
</gene>
<dbReference type="Pfam" id="PF01464">
    <property type="entry name" value="SLT"/>
    <property type="match status" value="1"/>
</dbReference>
<dbReference type="Gene3D" id="1.10.530.10">
    <property type="match status" value="1"/>
</dbReference>
<protein>
    <recommendedName>
        <fullName evidence="2">Transglycosylase SLT domain-containing protein</fullName>
    </recommendedName>
</protein>
<keyword evidence="4" id="KW-1185">Reference proteome</keyword>
<name>A0A255Z8A9_9PROT</name>
<comment type="similarity">
    <text evidence="1">Belongs to the virb1 family.</text>
</comment>
<evidence type="ECO:0000313" key="3">
    <source>
        <dbReference type="EMBL" id="OYQ37686.1"/>
    </source>
</evidence>
<evidence type="ECO:0000256" key="1">
    <source>
        <dbReference type="ARBA" id="ARBA00009387"/>
    </source>
</evidence>
<sequence length="222" mass="24082">MTMRQSRVATRPRQESGLLIAFIFLIGLMFLAIPARAGCLDHIVEAEKEMNIPKGILLAVSLVESGGGGTPNPFIMNVRGRVLFPRSEAEAATYLRDNQGNLRGNVFAGCMQLSLAHHKQAFRPVERIVNPEANVRYAAKYLVSLRRETGSWAAAVTRYNGSSGVKAASYQCKIKNQLVSLGADTSADLISTAGKCDVSNPPSVAPRTRRAFEKHDVNTPIG</sequence>
<dbReference type="InterPro" id="IPR023346">
    <property type="entry name" value="Lysozyme-like_dom_sf"/>
</dbReference>
<dbReference type="OrthoDB" id="5945995at2"/>
<dbReference type="EMBL" id="NOXU01000011">
    <property type="protein sequence ID" value="OYQ37686.1"/>
    <property type="molecule type" value="Genomic_DNA"/>
</dbReference>
<evidence type="ECO:0000313" key="4">
    <source>
        <dbReference type="Proteomes" id="UP000216998"/>
    </source>
</evidence>
<comment type="caution">
    <text evidence="3">The sequence shown here is derived from an EMBL/GenBank/DDBJ whole genome shotgun (WGS) entry which is preliminary data.</text>
</comment>
<reference evidence="3 4" key="1">
    <citation type="submission" date="2017-07" db="EMBL/GenBank/DDBJ databases">
        <title>Niveispirillum cyanobacteriorum sp. nov., isolated from cyanobacterial aggregates in a eutrophic lake.</title>
        <authorList>
            <person name="Cai H."/>
        </authorList>
    </citation>
    <scope>NUCLEOTIDE SEQUENCE [LARGE SCALE GENOMIC DNA]</scope>
    <source>
        <strain evidence="4">TH1-14</strain>
    </source>
</reference>
<dbReference type="AlphaFoldDB" id="A0A255Z8A9"/>
<feature type="domain" description="Transglycosylase SLT" evidence="2">
    <location>
        <begin position="43"/>
        <end position="164"/>
    </location>
</feature>
<dbReference type="Proteomes" id="UP000216998">
    <property type="component" value="Unassembled WGS sequence"/>
</dbReference>
<dbReference type="RefSeq" id="WP_094452656.1">
    <property type="nucleotide sequence ID" value="NZ_NOXU01000011.1"/>
</dbReference>
<accession>A0A255Z8A9</accession>